<dbReference type="Proteomes" id="UP000037904">
    <property type="component" value="Unassembled WGS sequence"/>
</dbReference>
<gene>
    <name evidence="2" type="ORF">FLAG1_08225</name>
</gene>
<feature type="compositionally biased region" description="Polar residues" evidence="1">
    <location>
        <begin position="58"/>
        <end position="75"/>
    </location>
</feature>
<evidence type="ECO:0000313" key="2">
    <source>
        <dbReference type="EMBL" id="KPA38927.1"/>
    </source>
</evidence>
<proteinExistence type="predicted"/>
<evidence type="ECO:0000313" key="3">
    <source>
        <dbReference type="Proteomes" id="UP000037904"/>
    </source>
</evidence>
<sequence>MAPYSRSNSTRALRSRNKNTRTKYLNDLPPETVQALSRLARDTNDGKALSPRRKKTPKGSTQSPPGVSDKTVATTRDTRLKTTSHKSTPSESPLDKIDKIKAKMATEHAYSKVLTEERRSLWDQMESHEARIREHQTKISEGGEEDDLINKRLQCCEMLENKLGELCKRLWTLGGQLDESAAKATELLSELVQVE</sequence>
<dbReference type="EMBL" id="JXCE01000233">
    <property type="protein sequence ID" value="KPA38927.1"/>
    <property type="molecule type" value="Genomic_DNA"/>
</dbReference>
<organism evidence="2 3">
    <name type="scientific">Fusarium langsethiae</name>
    <dbReference type="NCBI Taxonomy" id="179993"/>
    <lineage>
        <taxon>Eukaryota</taxon>
        <taxon>Fungi</taxon>
        <taxon>Dikarya</taxon>
        <taxon>Ascomycota</taxon>
        <taxon>Pezizomycotina</taxon>
        <taxon>Sordariomycetes</taxon>
        <taxon>Hypocreomycetidae</taxon>
        <taxon>Hypocreales</taxon>
        <taxon>Nectriaceae</taxon>
        <taxon>Fusarium</taxon>
    </lineage>
</organism>
<feature type="region of interest" description="Disordered" evidence="1">
    <location>
        <begin position="1"/>
        <end position="96"/>
    </location>
</feature>
<accession>A0A0N0V5Y3</accession>
<reference evidence="2 3" key="1">
    <citation type="submission" date="2015-04" db="EMBL/GenBank/DDBJ databases">
        <title>The draft genome sequence of Fusarium langsethiae, a T-2/HT-2 mycotoxin producer.</title>
        <authorList>
            <person name="Lysoe E."/>
            <person name="Divon H.H."/>
            <person name="Terzi V."/>
            <person name="Orru L."/>
            <person name="Lamontanara A."/>
            <person name="Kolseth A.-K."/>
            <person name="Frandsen R.J."/>
            <person name="Nielsen K."/>
            <person name="Thrane U."/>
        </authorList>
    </citation>
    <scope>NUCLEOTIDE SEQUENCE [LARGE SCALE GENOMIC DNA]</scope>
    <source>
        <strain evidence="2 3">Fl201059</strain>
    </source>
</reference>
<dbReference type="AlphaFoldDB" id="A0A0N0V5Y3"/>
<evidence type="ECO:0000256" key="1">
    <source>
        <dbReference type="SAM" id="MobiDB-lite"/>
    </source>
</evidence>
<dbReference type="OrthoDB" id="5095849at2759"/>
<feature type="compositionally biased region" description="Polar residues" evidence="1">
    <location>
        <begin position="1"/>
        <end position="12"/>
    </location>
</feature>
<protein>
    <submittedName>
        <fullName evidence="2">Uncharacterized protein</fullName>
    </submittedName>
</protein>
<comment type="caution">
    <text evidence="2">The sequence shown here is derived from an EMBL/GenBank/DDBJ whole genome shotgun (WGS) entry which is preliminary data.</text>
</comment>
<keyword evidence="3" id="KW-1185">Reference proteome</keyword>
<name>A0A0N0V5Y3_FUSLA</name>